<evidence type="ECO:0000313" key="2">
    <source>
        <dbReference type="EMBL" id="GMM59850.1"/>
    </source>
</evidence>
<evidence type="ECO:0008006" key="4">
    <source>
        <dbReference type="Google" id="ProtNLM"/>
    </source>
</evidence>
<protein>
    <recommendedName>
        <fullName evidence="4">Phage tail tape measure protein</fullName>
    </recommendedName>
</protein>
<dbReference type="Proteomes" id="UP001187221">
    <property type="component" value="Unassembled WGS sequence"/>
</dbReference>
<reference evidence="2 3" key="1">
    <citation type="submission" date="2023-06" db="EMBL/GenBank/DDBJ databases">
        <title>Draft genome sequence of Novosphingobium sp. strain IK01.</title>
        <authorList>
            <person name="Hatamoto M."/>
            <person name="Ikarashi T."/>
            <person name="Yamaguchi T."/>
        </authorList>
    </citation>
    <scope>NUCLEOTIDE SEQUENCE [LARGE SCALE GENOMIC DNA]</scope>
    <source>
        <strain evidence="2 3">IK01</strain>
    </source>
</reference>
<gene>
    <name evidence="2" type="ORF">NUTIK01_06270</name>
</gene>
<name>A0ABQ6P446_9SPHN</name>
<proteinExistence type="predicted"/>
<comment type="caution">
    <text evidence="2">The sequence shown here is derived from an EMBL/GenBank/DDBJ whole genome shotgun (WGS) entry which is preliminary data.</text>
</comment>
<evidence type="ECO:0000313" key="3">
    <source>
        <dbReference type="Proteomes" id="UP001187221"/>
    </source>
</evidence>
<sequence length="828" mass="89056">MADNKLNLVVQFSALDGLSGALKGMIGLGRDGTKVIGTLHKELKDMEGQLVDVERRLSSGSMQGGLLMAQRELRAGIEETTRALQRQKRFMAIDRRTATIRAQADRYKQEGQSGLMWGMAAAVPAYAMAREAGEYQAMVNQLRILGLGDRAVSDLTAYSKAMNVAGSSAKDNLRYLLEAQGAFRESGEHSVADQLRGAKTMAPLMAKMAATLQASGHAMDEEQERYFLRFVEQAGGTTDPRRASALTDGLFRALQSSGGTVDPAAYQAFLARAGTSGMRLSSRAMFADFEPLIAEMHDQAGVGLMGAYSRMNGMVKNQAAMRESIRLGLWDQSKIEFNSVGGVKQFKNGQNPLNANAAALMASDPVEFYRKFVLPSYQANGVKDVQRENMMLFGNSGGKLFNLIDKQLPTILRSREAYQRTQGLDQAYNQTKNGFFGEQGQLRAAWKDFLVTAGSKGGLLEGLTSGLHVATGALRTLTDAANAHPTAFKWISIGLTSLLGMNLAISAGKLAFGNLLGPVAQLWGVWSKYRAAGSIALAFPRIARAFGLVRGAAGLLGRGLAQAFGLMRGWTGVFARGLVRSFGLVRSATMILGRGMAWGFGLIGRAGMLLAQGLFRAGMLMMANPMVAIITGIIVVVGVLGYVIYRNWDKIRGAFAQGIAWIKAKFSALPAWLKSIGSMMVQGLINGIPILSLASRLIQVGKVGVQALRDHMGIRSPSRLMMEMGGHVSNGFAIGIARTSHAPVRSMQRMATAVVGASSPITRAGHLQLAPAAGARSRMSHAGGPAKIEIHIHQQPGEDAQALTRRVMAELRRAKRKDGRAEFTDSYF</sequence>
<keyword evidence="1" id="KW-1133">Transmembrane helix</keyword>
<accession>A0ABQ6P446</accession>
<dbReference type="RefSeq" id="WP_317973681.1">
    <property type="nucleotide sequence ID" value="NZ_BTFW01000001.1"/>
</dbReference>
<evidence type="ECO:0000256" key="1">
    <source>
        <dbReference type="SAM" id="Phobius"/>
    </source>
</evidence>
<dbReference type="EMBL" id="BTFW01000001">
    <property type="protein sequence ID" value="GMM59850.1"/>
    <property type="molecule type" value="Genomic_DNA"/>
</dbReference>
<feature type="transmembrane region" description="Helical" evidence="1">
    <location>
        <begin position="627"/>
        <end position="645"/>
    </location>
</feature>
<keyword evidence="1" id="KW-0472">Membrane</keyword>
<keyword evidence="1" id="KW-0812">Transmembrane</keyword>
<organism evidence="2 3">
    <name type="scientific">Novosphingobium pituita</name>
    <dbReference type="NCBI Taxonomy" id="3056842"/>
    <lineage>
        <taxon>Bacteria</taxon>
        <taxon>Pseudomonadati</taxon>
        <taxon>Pseudomonadota</taxon>
        <taxon>Alphaproteobacteria</taxon>
        <taxon>Sphingomonadales</taxon>
        <taxon>Sphingomonadaceae</taxon>
        <taxon>Novosphingobium</taxon>
    </lineage>
</organism>
<keyword evidence="3" id="KW-1185">Reference proteome</keyword>